<sequence length="41" mass="4864">MVRLLMFHGVTFFFREILSSGVFTIRMPSVWSFRVVYYATA</sequence>
<evidence type="ECO:0000313" key="1">
    <source>
        <dbReference type="EMBL" id="RMR52087.1"/>
    </source>
</evidence>
<gene>
    <name evidence="1" type="ORF">ALP83_101903</name>
</gene>
<proteinExistence type="predicted"/>
<dbReference type="AlphaFoldDB" id="A0A7Z6Y0R4"/>
<protein>
    <submittedName>
        <fullName evidence="1">Uncharacterized protein</fullName>
    </submittedName>
</protein>
<evidence type="ECO:0000313" key="2">
    <source>
        <dbReference type="Proteomes" id="UP000281806"/>
    </source>
</evidence>
<name>A0A7Z6Y0R4_PSESF</name>
<comment type="caution">
    <text evidence="1">The sequence shown here is derived from an EMBL/GenBank/DDBJ whole genome shotgun (WGS) entry which is preliminary data.</text>
</comment>
<dbReference type="EMBL" id="RBRZ01000121">
    <property type="protein sequence ID" value="RMR52087.1"/>
    <property type="molecule type" value="Genomic_DNA"/>
</dbReference>
<organism evidence="1 2">
    <name type="scientific">Pseudomonas syringae pv. actinidiae</name>
    <dbReference type="NCBI Taxonomy" id="103796"/>
    <lineage>
        <taxon>Bacteria</taxon>
        <taxon>Pseudomonadati</taxon>
        <taxon>Pseudomonadota</taxon>
        <taxon>Gammaproteobacteria</taxon>
        <taxon>Pseudomonadales</taxon>
        <taxon>Pseudomonadaceae</taxon>
        <taxon>Pseudomonas</taxon>
        <taxon>Pseudomonas syringae</taxon>
    </lineage>
</organism>
<reference evidence="1 2" key="1">
    <citation type="submission" date="2018-08" db="EMBL/GenBank/DDBJ databases">
        <title>Recombination of ecologically and evolutionarily significant loci maintains genetic cohesion in the Pseudomonas syringae species complex.</title>
        <authorList>
            <person name="Dillon M."/>
            <person name="Thakur S."/>
            <person name="Almeida R.N.D."/>
            <person name="Weir B.S."/>
            <person name="Guttman D.S."/>
        </authorList>
    </citation>
    <scope>NUCLEOTIDE SEQUENCE [LARGE SCALE GENOMIC DNA]</scope>
    <source>
        <strain evidence="1 2">ICMP 19198</strain>
    </source>
</reference>
<dbReference type="Proteomes" id="UP000281806">
    <property type="component" value="Unassembled WGS sequence"/>
</dbReference>
<accession>A0A7Z6Y0R4</accession>